<feature type="region of interest" description="Disordered" evidence="1">
    <location>
        <begin position="52"/>
        <end position="78"/>
    </location>
</feature>
<comment type="caution">
    <text evidence="2">The sequence shown here is derived from an EMBL/GenBank/DDBJ whole genome shotgun (WGS) entry which is preliminary data.</text>
</comment>
<keyword evidence="3" id="KW-1185">Reference proteome</keyword>
<proteinExistence type="predicted"/>
<dbReference type="AlphaFoldDB" id="A0A511WTW5"/>
<name>A0A511WTW5_9BACI</name>
<gene>
    <name evidence="2" type="ORF">HFA01_28620</name>
</gene>
<sequence>MSDAGADALTVVTLIVNAAAMQWSKQGGSDSIVSNAEKRFLSTITIAIDNYTKNKDSSHPNKGNRHFLKTNTVSKGNL</sequence>
<organism evidence="2 3">
    <name type="scientific">Halobacillus faecis</name>
    <dbReference type="NCBI Taxonomy" id="360184"/>
    <lineage>
        <taxon>Bacteria</taxon>
        <taxon>Bacillati</taxon>
        <taxon>Bacillota</taxon>
        <taxon>Bacilli</taxon>
        <taxon>Bacillales</taxon>
        <taxon>Bacillaceae</taxon>
        <taxon>Halobacillus</taxon>
    </lineage>
</organism>
<evidence type="ECO:0000313" key="3">
    <source>
        <dbReference type="Proteomes" id="UP000321886"/>
    </source>
</evidence>
<dbReference type="Proteomes" id="UP000321886">
    <property type="component" value="Unassembled WGS sequence"/>
</dbReference>
<evidence type="ECO:0000256" key="1">
    <source>
        <dbReference type="SAM" id="MobiDB-lite"/>
    </source>
</evidence>
<evidence type="ECO:0000313" key="2">
    <source>
        <dbReference type="EMBL" id="GEN54600.1"/>
    </source>
</evidence>
<accession>A0A511WTW5</accession>
<feature type="compositionally biased region" description="Polar residues" evidence="1">
    <location>
        <begin position="69"/>
        <end position="78"/>
    </location>
</feature>
<protein>
    <submittedName>
        <fullName evidence="2">Uncharacterized protein</fullName>
    </submittedName>
</protein>
<dbReference type="EMBL" id="BJYD01000026">
    <property type="protein sequence ID" value="GEN54600.1"/>
    <property type="molecule type" value="Genomic_DNA"/>
</dbReference>
<reference evidence="2 3" key="1">
    <citation type="submission" date="2019-07" db="EMBL/GenBank/DDBJ databases">
        <title>Whole genome shotgun sequence of Halobacillus faecis NBRC 103569.</title>
        <authorList>
            <person name="Hosoyama A."/>
            <person name="Uohara A."/>
            <person name="Ohji S."/>
            <person name="Ichikawa N."/>
        </authorList>
    </citation>
    <scope>NUCLEOTIDE SEQUENCE [LARGE SCALE GENOMIC DNA]</scope>
    <source>
        <strain evidence="2 3">NBRC 103569</strain>
    </source>
</reference>